<comment type="caution">
    <text evidence="1">The sequence shown here is derived from an EMBL/GenBank/DDBJ whole genome shotgun (WGS) entry which is preliminary data.</text>
</comment>
<reference evidence="1 2" key="1">
    <citation type="journal article" date="2019" name="Int. J. Syst. Evol. Microbiol.">
        <title>The Global Catalogue of Microorganisms (GCM) 10K type strain sequencing project: providing services to taxonomists for standard genome sequencing and annotation.</title>
        <authorList>
            <consortium name="The Broad Institute Genomics Platform"/>
            <consortium name="The Broad Institute Genome Sequencing Center for Infectious Disease"/>
            <person name="Wu L."/>
            <person name="Ma J."/>
        </authorList>
    </citation>
    <scope>NUCLEOTIDE SEQUENCE [LARGE SCALE GENOMIC DNA]</scope>
    <source>
        <strain evidence="1 2">JCM 14969</strain>
    </source>
</reference>
<accession>A0ABN2ESE4</accession>
<dbReference type="Proteomes" id="UP001500393">
    <property type="component" value="Unassembled WGS sequence"/>
</dbReference>
<proteinExistence type="predicted"/>
<evidence type="ECO:0000313" key="2">
    <source>
        <dbReference type="Proteomes" id="UP001500393"/>
    </source>
</evidence>
<gene>
    <name evidence="1" type="ORF">GCM10009789_82870</name>
</gene>
<dbReference type="EMBL" id="BAAAOS010000066">
    <property type="protein sequence ID" value="GAA1616319.1"/>
    <property type="molecule type" value="Genomic_DNA"/>
</dbReference>
<sequence>MAAVVRCNGLMSEPAEESAAAEHVLSDDPALDDAIWETLQSDIGSED</sequence>
<name>A0ABN2ESE4_9ACTN</name>
<organism evidence="1 2">
    <name type="scientific">Kribbella sancticallisti</name>
    <dbReference type="NCBI Taxonomy" id="460087"/>
    <lineage>
        <taxon>Bacteria</taxon>
        <taxon>Bacillati</taxon>
        <taxon>Actinomycetota</taxon>
        <taxon>Actinomycetes</taxon>
        <taxon>Propionibacteriales</taxon>
        <taxon>Kribbellaceae</taxon>
        <taxon>Kribbella</taxon>
    </lineage>
</organism>
<evidence type="ECO:0000313" key="1">
    <source>
        <dbReference type="EMBL" id="GAA1616319.1"/>
    </source>
</evidence>
<protein>
    <submittedName>
        <fullName evidence="1">Uncharacterized protein</fullName>
    </submittedName>
</protein>
<keyword evidence="2" id="KW-1185">Reference proteome</keyword>